<sequence length="41" mass="4629">MPVCSPALWHPPCRISLCTNSSSLATLHERNRLVQHHPLEP</sequence>
<protein>
    <submittedName>
        <fullName evidence="1">Si603031f07b</fullName>
    </submittedName>
</protein>
<accession>A0A0A9EYN1</accession>
<organism evidence="1">
    <name type="scientific">Arundo donax</name>
    <name type="common">Giant reed</name>
    <name type="synonym">Donax arundinaceus</name>
    <dbReference type="NCBI Taxonomy" id="35708"/>
    <lineage>
        <taxon>Eukaryota</taxon>
        <taxon>Viridiplantae</taxon>
        <taxon>Streptophyta</taxon>
        <taxon>Embryophyta</taxon>
        <taxon>Tracheophyta</taxon>
        <taxon>Spermatophyta</taxon>
        <taxon>Magnoliopsida</taxon>
        <taxon>Liliopsida</taxon>
        <taxon>Poales</taxon>
        <taxon>Poaceae</taxon>
        <taxon>PACMAD clade</taxon>
        <taxon>Arundinoideae</taxon>
        <taxon>Arundineae</taxon>
        <taxon>Arundo</taxon>
    </lineage>
</organism>
<reference evidence="1" key="1">
    <citation type="submission" date="2014-09" db="EMBL/GenBank/DDBJ databases">
        <authorList>
            <person name="Magalhaes I.L.F."/>
            <person name="Oliveira U."/>
            <person name="Santos F.R."/>
            <person name="Vidigal T.H.D.A."/>
            <person name="Brescovit A.D."/>
            <person name="Santos A.J."/>
        </authorList>
    </citation>
    <scope>NUCLEOTIDE SEQUENCE</scope>
    <source>
        <tissue evidence="1">Shoot tissue taken approximately 20 cm above the soil surface</tissue>
    </source>
</reference>
<reference evidence="1" key="2">
    <citation type="journal article" date="2015" name="Data Brief">
        <title>Shoot transcriptome of the giant reed, Arundo donax.</title>
        <authorList>
            <person name="Barrero R.A."/>
            <person name="Guerrero F.D."/>
            <person name="Moolhuijzen P."/>
            <person name="Goolsby J.A."/>
            <person name="Tidwell J."/>
            <person name="Bellgard S.E."/>
            <person name="Bellgard M.I."/>
        </authorList>
    </citation>
    <scope>NUCLEOTIDE SEQUENCE</scope>
    <source>
        <tissue evidence="1">Shoot tissue taken approximately 20 cm above the soil surface</tissue>
    </source>
</reference>
<dbReference type="AlphaFoldDB" id="A0A0A9EYN1"/>
<proteinExistence type="predicted"/>
<dbReference type="EMBL" id="GBRH01194895">
    <property type="protein sequence ID" value="JAE03001.1"/>
    <property type="molecule type" value="Transcribed_RNA"/>
</dbReference>
<evidence type="ECO:0000313" key="1">
    <source>
        <dbReference type="EMBL" id="JAE03001.1"/>
    </source>
</evidence>
<name>A0A0A9EYN1_ARUDO</name>